<dbReference type="OrthoDB" id="6510948at2759"/>
<dbReference type="InterPro" id="IPR050958">
    <property type="entry name" value="Cell_Adh-Cytoskel_Orgn"/>
</dbReference>
<keyword evidence="1" id="KW-0732">Signal</keyword>
<dbReference type="STRING" id="299467.A0A443QR53"/>
<reference evidence="5 6" key="1">
    <citation type="journal article" date="2018" name="Gigascience">
        <title>Genomes of trombidid mites reveal novel predicted allergens and laterally-transferred genes associated with secondary metabolism.</title>
        <authorList>
            <person name="Dong X."/>
            <person name="Chaisiri K."/>
            <person name="Xia D."/>
            <person name="Armstrong S.D."/>
            <person name="Fang Y."/>
            <person name="Donnelly M.J."/>
            <person name="Kadowaki T."/>
            <person name="McGarry J.W."/>
            <person name="Darby A.C."/>
            <person name="Makepeace B.L."/>
        </authorList>
    </citation>
    <scope>NUCLEOTIDE SEQUENCE [LARGE SCALE GENOMIC DNA]</scope>
    <source>
        <strain evidence="5">UoL-UT</strain>
    </source>
</reference>
<dbReference type="InterPro" id="IPR013783">
    <property type="entry name" value="Ig-like_fold"/>
</dbReference>
<dbReference type="GO" id="GO:0050808">
    <property type="term" value="P:synapse organization"/>
    <property type="evidence" value="ECO:0007669"/>
    <property type="project" value="TreeGrafter"/>
</dbReference>
<protein>
    <submittedName>
        <fullName evidence="5">Cell adhesion molecule-like protein</fullName>
    </submittedName>
</protein>
<evidence type="ECO:0000256" key="3">
    <source>
        <dbReference type="ARBA" id="ARBA00023319"/>
    </source>
</evidence>
<dbReference type="EMBL" id="NCKV01052785">
    <property type="protein sequence ID" value="RWS05492.1"/>
    <property type="molecule type" value="Genomic_DNA"/>
</dbReference>
<accession>A0A443QR53</accession>
<evidence type="ECO:0000313" key="6">
    <source>
        <dbReference type="Proteomes" id="UP000288716"/>
    </source>
</evidence>
<evidence type="ECO:0000256" key="1">
    <source>
        <dbReference type="ARBA" id="ARBA00022729"/>
    </source>
</evidence>
<organism evidence="5 6">
    <name type="scientific">Leptotrombidium deliense</name>
    <dbReference type="NCBI Taxonomy" id="299467"/>
    <lineage>
        <taxon>Eukaryota</taxon>
        <taxon>Metazoa</taxon>
        <taxon>Ecdysozoa</taxon>
        <taxon>Arthropoda</taxon>
        <taxon>Chelicerata</taxon>
        <taxon>Arachnida</taxon>
        <taxon>Acari</taxon>
        <taxon>Acariformes</taxon>
        <taxon>Trombidiformes</taxon>
        <taxon>Prostigmata</taxon>
        <taxon>Anystina</taxon>
        <taxon>Parasitengona</taxon>
        <taxon>Trombiculoidea</taxon>
        <taxon>Trombiculidae</taxon>
        <taxon>Leptotrombidium</taxon>
    </lineage>
</organism>
<feature type="non-terminal residue" evidence="5">
    <location>
        <position position="92"/>
    </location>
</feature>
<dbReference type="GO" id="GO:0030424">
    <property type="term" value="C:axon"/>
    <property type="evidence" value="ECO:0007669"/>
    <property type="project" value="TreeGrafter"/>
</dbReference>
<dbReference type="GO" id="GO:0008046">
    <property type="term" value="F:axon guidance receptor activity"/>
    <property type="evidence" value="ECO:0007669"/>
    <property type="project" value="TreeGrafter"/>
</dbReference>
<keyword evidence="6" id="KW-1185">Reference proteome</keyword>
<dbReference type="InterPro" id="IPR007110">
    <property type="entry name" value="Ig-like_dom"/>
</dbReference>
<evidence type="ECO:0000256" key="2">
    <source>
        <dbReference type="ARBA" id="ARBA00023157"/>
    </source>
</evidence>
<name>A0A443QR53_9ACAR</name>
<feature type="domain" description="Ig-like" evidence="4">
    <location>
        <begin position="46"/>
        <end position="92"/>
    </location>
</feature>
<keyword evidence="3" id="KW-0393">Immunoglobulin domain</keyword>
<dbReference type="GO" id="GO:0043025">
    <property type="term" value="C:neuronal cell body"/>
    <property type="evidence" value="ECO:0007669"/>
    <property type="project" value="TreeGrafter"/>
</dbReference>
<dbReference type="GO" id="GO:0005886">
    <property type="term" value="C:plasma membrane"/>
    <property type="evidence" value="ECO:0007669"/>
    <property type="project" value="TreeGrafter"/>
</dbReference>
<dbReference type="PROSITE" id="PS50835">
    <property type="entry name" value="IG_LIKE"/>
    <property type="match status" value="2"/>
</dbReference>
<sequence length="92" mass="10059">TEEVRQNSKLILNNIEEKDAGSYECVAENAVDTALTKIIEISVNAPVISPVLNERFFNENSDSSITCAIETGSEPIAFQWSKNGNPISELNS</sequence>
<evidence type="ECO:0000313" key="5">
    <source>
        <dbReference type="EMBL" id="RWS05492.1"/>
    </source>
</evidence>
<dbReference type="Proteomes" id="UP000288716">
    <property type="component" value="Unassembled WGS sequence"/>
</dbReference>
<dbReference type="CDD" id="cd00096">
    <property type="entry name" value="Ig"/>
    <property type="match status" value="1"/>
</dbReference>
<dbReference type="InterPro" id="IPR036179">
    <property type="entry name" value="Ig-like_dom_sf"/>
</dbReference>
<feature type="domain" description="Ig-like" evidence="4">
    <location>
        <begin position="1"/>
        <end position="42"/>
    </location>
</feature>
<dbReference type="VEuPathDB" id="VectorBase:LDEU014222"/>
<dbReference type="PANTHER" id="PTHR45080:SF8">
    <property type="entry name" value="IG-LIKE DOMAIN-CONTAINING PROTEIN"/>
    <property type="match status" value="1"/>
</dbReference>
<dbReference type="AlphaFoldDB" id="A0A443QR53"/>
<dbReference type="Gene3D" id="2.60.40.10">
    <property type="entry name" value="Immunoglobulins"/>
    <property type="match status" value="2"/>
</dbReference>
<evidence type="ECO:0000259" key="4">
    <source>
        <dbReference type="PROSITE" id="PS50835"/>
    </source>
</evidence>
<comment type="caution">
    <text evidence="5">The sequence shown here is derived from an EMBL/GenBank/DDBJ whole genome shotgun (WGS) entry which is preliminary data.</text>
</comment>
<dbReference type="PANTHER" id="PTHR45080">
    <property type="entry name" value="CONTACTIN 5"/>
    <property type="match status" value="1"/>
</dbReference>
<gene>
    <name evidence="5" type="ORF">B4U80_14744</name>
</gene>
<dbReference type="InterPro" id="IPR013098">
    <property type="entry name" value="Ig_I-set"/>
</dbReference>
<keyword evidence="2" id="KW-1015">Disulfide bond</keyword>
<dbReference type="SUPFAM" id="SSF48726">
    <property type="entry name" value="Immunoglobulin"/>
    <property type="match status" value="2"/>
</dbReference>
<dbReference type="GO" id="GO:0007156">
    <property type="term" value="P:homophilic cell adhesion via plasma membrane adhesion molecules"/>
    <property type="evidence" value="ECO:0007669"/>
    <property type="project" value="TreeGrafter"/>
</dbReference>
<proteinExistence type="predicted"/>
<dbReference type="Pfam" id="PF07679">
    <property type="entry name" value="I-set"/>
    <property type="match status" value="1"/>
</dbReference>
<feature type="non-terminal residue" evidence="5">
    <location>
        <position position="1"/>
    </location>
</feature>